<evidence type="ECO:0000259" key="1">
    <source>
        <dbReference type="Pfam" id="PF09949"/>
    </source>
</evidence>
<feature type="domain" description="Phosphatidate phosphatase APP1 catalytic" evidence="1">
    <location>
        <begin position="187"/>
        <end position="308"/>
    </location>
</feature>
<protein>
    <recommendedName>
        <fullName evidence="1">Phosphatidate phosphatase APP1 catalytic domain-containing protein</fullName>
    </recommendedName>
</protein>
<organism evidence="2 3">
    <name type="scientific">Ornithinimicrobium pekingense</name>
    <dbReference type="NCBI Taxonomy" id="384677"/>
    <lineage>
        <taxon>Bacteria</taxon>
        <taxon>Bacillati</taxon>
        <taxon>Actinomycetota</taxon>
        <taxon>Actinomycetes</taxon>
        <taxon>Micrococcales</taxon>
        <taxon>Ornithinimicrobiaceae</taxon>
        <taxon>Ornithinimicrobium</taxon>
    </lineage>
</organism>
<comment type="caution">
    <text evidence="2">The sequence shown here is derived from an EMBL/GenBank/DDBJ whole genome shotgun (WGS) entry which is preliminary data.</text>
</comment>
<accession>A0ABQ2F8M2</accession>
<dbReference type="PANTHER" id="PTHR40861">
    <property type="entry name" value="DUF2183 DOMAIN-CONTAINING PROTEIN"/>
    <property type="match status" value="1"/>
</dbReference>
<dbReference type="Pfam" id="PF09949">
    <property type="entry name" value="APP1_cat"/>
    <property type="match status" value="1"/>
</dbReference>
<dbReference type="Proteomes" id="UP000662111">
    <property type="component" value="Unassembled WGS sequence"/>
</dbReference>
<reference evidence="3" key="1">
    <citation type="journal article" date="2019" name="Int. J. Syst. Evol. Microbiol.">
        <title>The Global Catalogue of Microorganisms (GCM) 10K type strain sequencing project: providing services to taxonomists for standard genome sequencing and annotation.</title>
        <authorList>
            <consortium name="The Broad Institute Genomics Platform"/>
            <consortium name="The Broad Institute Genome Sequencing Center for Infectious Disease"/>
            <person name="Wu L."/>
            <person name="Ma J."/>
        </authorList>
    </citation>
    <scope>NUCLEOTIDE SEQUENCE [LARGE SCALE GENOMIC DNA]</scope>
    <source>
        <strain evidence="3">CGMCC 1.5362</strain>
    </source>
</reference>
<dbReference type="EMBL" id="BMLB01000003">
    <property type="protein sequence ID" value="GGK70473.1"/>
    <property type="molecule type" value="Genomic_DNA"/>
</dbReference>
<name>A0ABQ2F8M2_9MICO</name>
<dbReference type="InterPro" id="IPR019236">
    <property type="entry name" value="APP1_cat"/>
</dbReference>
<gene>
    <name evidence="2" type="ORF">GCM10011509_18650</name>
</gene>
<evidence type="ECO:0000313" key="3">
    <source>
        <dbReference type="Proteomes" id="UP000662111"/>
    </source>
</evidence>
<dbReference type="PANTHER" id="PTHR40861:SF1">
    <property type="entry name" value="PHOSPHATIDATE PHOSPHATASE APP1 CATALYTIC DOMAIN-CONTAINING PROTEIN"/>
    <property type="match status" value="1"/>
</dbReference>
<dbReference type="RefSeq" id="WP_022921286.1">
    <property type="nucleotide sequence ID" value="NZ_BMLB01000003.1"/>
</dbReference>
<evidence type="ECO:0000313" key="2">
    <source>
        <dbReference type="EMBL" id="GGK70473.1"/>
    </source>
</evidence>
<proteinExistence type="predicted"/>
<sequence>MDPRAQQIISLTDGWRTGTRAEAQVLRVLRDTLEGELDAVLADLDVDTVVGDVDDHLWGAQHRTELLDLLLRQRVGELSTDSVALVISALHQGGMARDHQELVTDLLVSLEGAPFHDLKYRLNATKDHHDLEHLVFDDLDEDLRERLLRHFAEQAFVDPTSDLRVLCDIDDTLTCAIHDDRYPRGTIYPGVVELLHALDDGAAEEPGRAGDLTFVTARPGGPRGLVEQYTRNNLSELGLPPHSVLGGSLLNLHTKTVMAERKLQNMHRDRQLFPECRMVFIGDSGQADGQVGAEMHRIDPDHIVATLLHNVTDLTQEQREEWAAQGVHVFDTYAGAAAHALRLGLIRADQARTVVEATRRGLEVVDLTEEQRTRLERDLAADSESVAALS</sequence>
<keyword evidence="3" id="KW-1185">Reference proteome</keyword>